<sequence>MFLATALLLVGLADASGDSQDDASKKELKAMAGTWRPVSAENNGFKVLEADLKDTRRAIDADGNWTMRRGDETVVEWKAKSLDPTRTPKTIDIEVAGGEYKGVVYLGIYELDGDTLRICFAMPDRPVRPTEFSAGEGSVRALSEFKREKK</sequence>
<evidence type="ECO:0000313" key="2">
    <source>
        <dbReference type="Proteomes" id="UP001216907"/>
    </source>
</evidence>
<dbReference type="InterPro" id="IPR017504">
    <property type="entry name" value="CHP03067_Planctomycetes"/>
</dbReference>
<keyword evidence="2" id="KW-1185">Reference proteome</keyword>
<gene>
    <name evidence="1" type="ORF">PZE19_00845</name>
</gene>
<evidence type="ECO:0000313" key="1">
    <source>
        <dbReference type="EMBL" id="MDG3002322.1"/>
    </source>
</evidence>
<name>A0ABT6F413_9BACT</name>
<dbReference type="EMBL" id="JARRAG010000001">
    <property type="protein sequence ID" value="MDG3002322.1"/>
    <property type="molecule type" value="Genomic_DNA"/>
</dbReference>
<accession>A0ABT6F413</accession>
<comment type="caution">
    <text evidence="1">The sequence shown here is derived from an EMBL/GenBank/DDBJ whole genome shotgun (WGS) entry which is preliminary data.</text>
</comment>
<proteinExistence type="predicted"/>
<dbReference type="RefSeq" id="WP_277858686.1">
    <property type="nucleotide sequence ID" value="NZ_JARRAG010000001.1"/>
</dbReference>
<reference evidence="1 2" key="1">
    <citation type="submission" date="2023-03" db="EMBL/GenBank/DDBJ databases">
        <title>Paludisphaera mucosa sp. nov. a novel planctomycete from northern fen.</title>
        <authorList>
            <person name="Ivanova A."/>
        </authorList>
    </citation>
    <scope>NUCLEOTIDE SEQUENCE [LARGE SCALE GENOMIC DNA]</scope>
    <source>
        <strain evidence="1 2">Pla2</strain>
    </source>
</reference>
<dbReference type="Proteomes" id="UP001216907">
    <property type="component" value="Unassembled WGS sequence"/>
</dbReference>
<dbReference type="NCBIfam" id="TIGR03067">
    <property type="entry name" value="Planc_TIGR03067"/>
    <property type="match status" value="1"/>
</dbReference>
<organism evidence="1 2">
    <name type="scientific">Paludisphaera mucosa</name>
    <dbReference type="NCBI Taxonomy" id="3030827"/>
    <lineage>
        <taxon>Bacteria</taxon>
        <taxon>Pseudomonadati</taxon>
        <taxon>Planctomycetota</taxon>
        <taxon>Planctomycetia</taxon>
        <taxon>Isosphaerales</taxon>
        <taxon>Isosphaeraceae</taxon>
        <taxon>Paludisphaera</taxon>
    </lineage>
</organism>
<protein>
    <submittedName>
        <fullName evidence="1">TIGR03067 domain-containing protein</fullName>
    </submittedName>
</protein>